<dbReference type="PANTHER" id="PTHR45339">
    <property type="entry name" value="HYBRID SIGNAL TRANSDUCTION HISTIDINE KINASE J"/>
    <property type="match status" value="1"/>
</dbReference>
<evidence type="ECO:0000256" key="7">
    <source>
        <dbReference type="ARBA" id="ARBA00022777"/>
    </source>
</evidence>
<evidence type="ECO:0000256" key="14">
    <source>
        <dbReference type="ARBA" id="ARBA00070152"/>
    </source>
</evidence>
<keyword evidence="21" id="KW-1185">Reference proteome</keyword>
<evidence type="ECO:0000259" key="17">
    <source>
        <dbReference type="PROSITE" id="PS50109"/>
    </source>
</evidence>
<dbReference type="PROSITE" id="PS50110">
    <property type="entry name" value="RESPONSE_REGULATORY"/>
    <property type="match status" value="3"/>
</dbReference>
<dbReference type="Pfam" id="PF00512">
    <property type="entry name" value="HisKA"/>
    <property type="match status" value="1"/>
</dbReference>
<dbReference type="PATRIC" id="fig|242163.4.peg.1199"/>
<keyword evidence="4" id="KW-0808">Transferase</keyword>
<feature type="domain" description="Histidine kinase" evidence="17">
    <location>
        <begin position="38"/>
        <end position="259"/>
    </location>
</feature>
<gene>
    <name evidence="20" type="ORF">BVER_06154c</name>
</gene>
<keyword evidence="6" id="KW-0547">Nucleotide-binding</keyword>
<evidence type="ECO:0000256" key="5">
    <source>
        <dbReference type="ARBA" id="ARBA00022729"/>
    </source>
</evidence>
<dbReference type="SUPFAM" id="SSF52172">
    <property type="entry name" value="CheY-like"/>
    <property type="match status" value="3"/>
</dbReference>
<evidence type="ECO:0000256" key="15">
    <source>
        <dbReference type="PROSITE-ProRule" id="PRU00169"/>
    </source>
</evidence>
<evidence type="ECO:0000256" key="3">
    <source>
        <dbReference type="ARBA" id="ARBA00022553"/>
    </source>
</evidence>
<dbReference type="AlphaFoldDB" id="A0A0L0MHD3"/>
<dbReference type="PROSITE" id="PS50109">
    <property type="entry name" value="HIS_KIN"/>
    <property type="match status" value="1"/>
</dbReference>
<organism evidence="20 21">
    <name type="scientific">Candidatus Burkholderia verschuerenii</name>
    <dbReference type="NCBI Taxonomy" id="242163"/>
    <lineage>
        <taxon>Bacteria</taxon>
        <taxon>Pseudomonadati</taxon>
        <taxon>Pseudomonadota</taxon>
        <taxon>Betaproteobacteria</taxon>
        <taxon>Burkholderiales</taxon>
        <taxon>Burkholderiaceae</taxon>
        <taxon>Burkholderia</taxon>
    </lineage>
</organism>
<keyword evidence="9" id="KW-0902">Two-component regulatory system</keyword>
<evidence type="ECO:0000313" key="21">
    <source>
        <dbReference type="Proteomes" id="UP000036959"/>
    </source>
</evidence>
<evidence type="ECO:0000256" key="11">
    <source>
        <dbReference type="ARBA" id="ARBA00058004"/>
    </source>
</evidence>
<feature type="modified residue" description="4-aspartylphosphate" evidence="15">
    <location>
        <position position="832"/>
    </location>
</feature>
<dbReference type="EC" id="2.7.13.3" evidence="2"/>
<feature type="region of interest" description="Disordered" evidence="16">
    <location>
        <begin position="623"/>
        <end position="673"/>
    </location>
</feature>
<feature type="compositionally biased region" description="Basic residues" evidence="16">
    <location>
        <begin position="623"/>
        <end position="633"/>
    </location>
</feature>
<dbReference type="InterPro" id="IPR036097">
    <property type="entry name" value="HisK_dim/P_sf"/>
</dbReference>
<evidence type="ECO:0000256" key="10">
    <source>
        <dbReference type="ARBA" id="ARBA00023026"/>
    </source>
</evidence>
<sequence length="1086" mass="120092">MTGVNYDITAQYELESALREAKEQADAASAAKSSFLANMSHEIRTPMNAVLGMLHLVQLTTLNRRQQDYVSKAETAAKSLLNLLNDILDYSKIEAGKLQLDSHPFQPENLMEELGVVLSGNQGTKDVEVLFDLDPELPRTLIGDGFRLQQVLINLAGNALKFTSAGQVVVSMHLLHGADDQVQVRVAVSDSGIGISETQLQRIFEDFTQAEASTTRRFGGSGLGLVICKRLVTMMGGCLDVESRVNEGSRFWFDIPLGVQHDAVEPRDADDLLARPVRILIADDNLMAGEILSRTVRSLGWQADLVTCGIDAVERIGDAMRGETPYDIARLDWRMPDLDGLNAAKLINTMRGYAEPPRVLLVTAFGREVLQETQDSGVAPFVGFLTKPVTPKQLMSAIRTAMSRDVHAPAEALAPRHAKSRRLRGLDVLVVEDNALNRQVAEGLLRAEGAKVTLAESGREGIEAVLMGDTRFDVVLMDVQMPDLDGLEATRLIRADGRFDTLPIVAMTANASNADRDTCLDAGMNDHVGKPIDVERLVAVLRQQVGLDTVQDEPADAASQSQDDDTLTEPYDSIVTRFGGNVDLIRSSLDGFGAQTEKQLTRLAALLAAGPRCFRRGLRAARRERHGGHRGRNRAGQACQQARTRSARYRRHRPHARVRRGKRAAHAAAAGGQRRASDECVRARKARIARARLCRADRRRRLARPASCDRHAARLIEPASDCVVRESIAAYAGHASRRLRTLPRTRSGAGFPACVRHRAGTAGASLIMEALLQSWLLHANRRPKLLIADDQPVNIRVLYELFRHECDVFMATTGAQAVQIAQAESPDLILLDVVMDDLDGHEVCRRLKADPLTSDVPVIFITAQDREDDEVQALELGAVDFLSKPINPVIARAGAHASDAQAARRHAACQCAARRPDRRRESPQVRRRPVCRLAALRARRRVARALAGRCRLLQALQRSIRPSGRRRVPQVDCEGARASLALPLRQGRVLWRRRIRVPFAEYRFVGRAVDRATHGRSGARARDRTSAVRRRSARDDFGRRGGPARGRRRRLAHRSAQGRRPGAIRSETRWTRAHCLRAVRVDRMTR</sequence>
<evidence type="ECO:0000256" key="4">
    <source>
        <dbReference type="ARBA" id="ARBA00022679"/>
    </source>
</evidence>
<proteinExistence type="predicted"/>
<dbReference type="InterPro" id="IPR004358">
    <property type="entry name" value="Sig_transdc_His_kin-like_C"/>
</dbReference>
<dbReference type="FunFam" id="1.10.287.130:FF:000002">
    <property type="entry name" value="Two-component osmosensing histidine kinase"/>
    <property type="match status" value="1"/>
</dbReference>
<dbReference type="SMART" id="SM00448">
    <property type="entry name" value="REC"/>
    <property type="match status" value="3"/>
</dbReference>
<keyword evidence="5" id="KW-0732">Signal</keyword>
<evidence type="ECO:0000256" key="16">
    <source>
        <dbReference type="SAM" id="MobiDB-lite"/>
    </source>
</evidence>
<evidence type="ECO:0000313" key="20">
    <source>
        <dbReference type="EMBL" id="KND61733.1"/>
    </source>
</evidence>
<comment type="subunit">
    <text evidence="12">At low DSF concentrations, interacts with RpfF.</text>
</comment>
<evidence type="ECO:0000256" key="8">
    <source>
        <dbReference type="ARBA" id="ARBA00022840"/>
    </source>
</evidence>
<dbReference type="SMART" id="SM00387">
    <property type="entry name" value="HATPase_c"/>
    <property type="match status" value="1"/>
</dbReference>
<evidence type="ECO:0000256" key="9">
    <source>
        <dbReference type="ARBA" id="ARBA00023012"/>
    </source>
</evidence>
<dbReference type="PROSITE" id="PS50113">
    <property type="entry name" value="PAC"/>
    <property type="match status" value="1"/>
</dbReference>
<dbReference type="Gene3D" id="3.30.565.10">
    <property type="entry name" value="Histidine kinase-like ATPase, C-terminal domain"/>
    <property type="match status" value="1"/>
</dbReference>
<dbReference type="PANTHER" id="PTHR45339:SF1">
    <property type="entry name" value="HYBRID SIGNAL TRANSDUCTION HISTIDINE KINASE J"/>
    <property type="match status" value="1"/>
</dbReference>
<dbReference type="CDD" id="cd16922">
    <property type="entry name" value="HATPase_EvgS-ArcB-TorS-like"/>
    <property type="match status" value="1"/>
</dbReference>
<dbReference type="GO" id="GO:0005524">
    <property type="term" value="F:ATP binding"/>
    <property type="evidence" value="ECO:0007669"/>
    <property type="project" value="UniProtKB-KW"/>
</dbReference>
<name>A0A0L0MHD3_9BURK</name>
<dbReference type="Pfam" id="PF00072">
    <property type="entry name" value="Response_reg"/>
    <property type="match status" value="3"/>
</dbReference>
<dbReference type="Pfam" id="PF02518">
    <property type="entry name" value="HATPase_c"/>
    <property type="match status" value="1"/>
</dbReference>
<evidence type="ECO:0000256" key="12">
    <source>
        <dbReference type="ARBA" id="ARBA00064003"/>
    </source>
</evidence>
<dbReference type="InterPro" id="IPR000700">
    <property type="entry name" value="PAS-assoc_C"/>
</dbReference>
<dbReference type="SUPFAM" id="SSF47384">
    <property type="entry name" value="Homodimeric domain of signal transducing histidine kinase"/>
    <property type="match status" value="1"/>
</dbReference>
<dbReference type="GO" id="GO:0000155">
    <property type="term" value="F:phosphorelay sensor kinase activity"/>
    <property type="evidence" value="ECO:0007669"/>
    <property type="project" value="InterPro"/>
</dbReference>
<comment type="function">
    <text evidence="11">Member of the two-component regulatory system BvgS/BvgA. Phosphorylates BvgA via a four-step phosphorelay in response to environmental signals.</text>
</comment>
<dbReference type="InterPro" id="IPR005467">
    <property type="entry name" value="His_kinase_dom"/>
</dbReference>
<dbReference type="CDD" id="cd00082">
    <property type="entry name" value="HisKA"/>
    <property type="match status" value="1"/>
</dbReference>
<dbReference type="PRINTS" id="PR00344">
    <property type="entry name" value="BCTRLSENSOR"/>
</dbReference>
<dbReference type="Gene3D" id="1.10.287.130">
    <property type="match status" value="1"/>
</dbReference>
<comment type="catalytic activity">
    <reaction evidence="1">
        <text>ATP + protein L-histidine = ADP + protein N-phospho-L-histidine.</text>
        <dbReference type="EC" id="2.7.13.3"/>
    </reaction>
</comment>
<feature type="modified residue" description="4-aspartylphosphate" evidence="15">
    <location>
        <position position="332"/>
    </location>
</feature>
<dbReference type="EMBL" id="LFJJ01000013">
    <property type="protein sequence ID" value="KND61733.1"/>
    <property type="molecule type" value="Genomic_DNA"/>
</dbReference>
<dbReference type="InterPro" id="IPR036890">
    <property type="entry name" value="HATPase_C_sf"/>
</dbReference>
<feature type="domain" description="Response regulatory" evidence="18">
    <location>
        <begin position="278"/>
        <end position="402"/>
    </location>
</feature>
<accession>A0A0L0MHD3</accession>
<comment type="caution">
    <text evidence="20">The sequence shown here is derived from an EMBL/GenBank/DDBJ whole genome shotgun (WGS) entry which is preliminary data.</text>
</comment>
<feature type="domain" description="Response regulatory" evidence="18">
    <location>
        <begin position="427"/>
        <end position="545"/>
    </location>
</feature>
<feature type="compositionally biased region" description="Basic residues" evidence="16">
    <location>
        <begin position="1045"/>
        <end position="1057"/>
    </location>
</feature>
<dbReference type="InterPro" id="IPR011006">
    <property type="entry name" value="CheY-like_superfamily"/>
</dbReference>
<dbReference type="Proteomes" id="UP000036959">
    <property type="component" value="Unassembled WGS sequence"/>
</dbReference>
<dbReference type="InterPro" id="IPR003594">
    <property type="entry name" value="HATPase_dom"/>
</dbReference>
<keyword evidence="7" id="KW-0418">Kinase</keyword>
<feature type="domain" description="PAC" evidence="19">
    <location>
        <begin position="1"/>
        <end position="20"/>
    </location>
</feature>
<evidence type="ECO:0000256" key="13">
    <source>
        <dbReference type="ARBA" id="ARBA00068150"/>
    </source>
</evidence>
<dbReference type="FunFam" id="3.30.565.10:FF:000010">
    <property type="entry name" value="Sensor histidine kinase RcsC"/>
    <property type="match status" value="1"/>
</dbReference>
<keyword evidence="10" id="KW-0843">Virulence</keyword>
<evidence type="ECO:0000259" key="19">
    <source>
        <dbReference type="PROSITE" id="PS50113"/>
    </source>
</evidence>
<feature type="compositionally biased region" description="Basic residues" evidence="16">
    <location>
        <begin position="645"/>
        <end position="665"/>
    </location>
</feature>
<dbReference type="SUPFAM" id="SSF55874">
    <property type="entry name" value="ATPase domain of HSP90 chaperone/DNA topoisomerase II/histidine kinase"/>
    <property type="match status" value="1"/>
</dbReference>
<dbReference type="SMART" id="SM00388">
    <property type="entry name" value="HisKA"/>
    <property type="match status" value="1"/>
</dbReference>
<feature type="domain" description="Response regulatory" evidence="18">
    <location>
        <begin position="784"/>
        <end position="899"/>
    </location>
</feature>
<dbReference type="InterPro" id="IPR003661">
    <property type="entry name" value="HisK_dim/P_dom"/>
</dbReference>
<keyword evidence="8" id="KW-0067">ATP-binding</keyword>
<feature type="modified residue" description="4-aspartylphosphate" evidence="15">
    <location>
        <position position="478"/>
    </location>
</feature>
<dbReference type="Gene3D" id="3.40.50.2300">
    <property type="match status" value="3"/>
</dbReference>
<evidence type="ECO:0000256" key="2">
    <source>
        <dbReference type="ARBA" id="ARBA00012438"/>
    </source>
</evidence>
<evidence type="ECO:0000256" key="1">
    <source>
        <dbReference type="ARBA" id="ARBA00000085"/>
    </source>
</evidence>
<reference evidence="21" key="1">
    <citation type="submission" date="2015-06" db="EMBL/GenBank/DDBJ databases">
        <title>Comparative genomics of Burkholderia leaf nodule symbionts.</title>
        <authorList>
            <person name="Carlier A."/>
            <person name="Eberl L."/>
            <person name="Pinto-Carbo M."/>
        </authorList>
    </citation>
    <scope>NUCLEOTIDE SEQUENCE [LARGE SCALE GENOMIC DNA]</scope>
    <source>
        <strain evidence="21">UZHbot4</strain>
    </source>
</reference>
<protein>
    <recommendedName>
        <fullName evidence="13">Sensory/regulatory protein RpfC</fullName>
        <ecNumber evidence="2">2.7.13.3</ecNumber>
    </recommendedName>
    <alternativeName>
        <fullName evidence="14">Virulence sensor protein BvgS</fullName>
    </alternativeName>
</protein>
<keyword evidence="3 15" id="KW-0597">Phosphoprotein</keyword>
<evidence type="ECO:0000256" key="6">
    <source>
        <dbReference type="ARBA" id="ARBA00022741"/>
    </source>
</evidence>
<dbReference type="InterPro" id="IPR001789">
    <property type="entry name" value="Sig_transdc_resp-reg_receiver"/>
</dbReference>
<evidence type="ECO:0000259" key="18">
    <source>
        <dbReference type="PROSITE" id="PS50110"/>
    </source>
</evidence>
<dbReference type="CDD" id="cd17546">
    <property type="entry name" value="REC_hyHK_CKI1_RcsC-like"/>
    <property type="match status" value="2"/>
</dbReference>
<feature type="region of interest" description="Disordered" evidence="16">
    <location>
        <begin position="1015"/>
        <end position="1067"/>
    </location>
</feature>